<dbReference type="PANTHER" id="PTHR20857">
    <property type="entry name" value="THIAMINE-PHOSPHATE PYROPHOSPHORYLASE"/>
    <property type="match status" value="1"/>
</dbReference>
<dbReference type="EMBL" id="FZOU01000007">
    <property type="protein sequence ID" value="SNT32847.1"/>
    <property type="molecule type" value="Genomic_DNA"/>
</dbReference>
<name>A0A239LQ72_9BACT</name>
<keyword evidence="5" id="KW-1185">Reference proteome</keyword>
<dbReference type="InterPro" id="IPR022998">
    <property type="entry name" value="ThiamineP_synth_TenI"/>
</dbReference>
<dbReference type="GO" id="GO:0009228">
    <property type="term" value="P:thiamine biosynthetic process"/>
    <property type="evidence" value="ECO:0007669"/>
    <property type="project" value="UniProtKB-KW"/>
</dbReference>
<dbReference type="OrthoDB" id="9812206at2"/>
<evidence type="ECO:0000313" key="4">
    <source>
        <dbReference type="EMBL" id="SNT32847.1"/>
    </source>
</evidence>
<dbReference type="InterPro" id="IPR036206">
    <property type="entry name" value="ThiamineP_synth_sf"/>
</dbReference>
<comment type="pathway">
    <text evidence="1">Cofactor biosynthesis; thiamine diphosphate biosynthesis.</text>
</comment>
<protein>
    <submittedName>
        <fullName evidence="4">Thiamine-phosphate pyrophosphorylase</fullName>
    </submittedName>
</protein>
<dbReference type="Proteomes" id="UP000198356">
    <property type="component" value="Unassembled WGS sequence"/>
</dbReference>
<organism evidence="4 5">
    <name type="scientific">Granulicella rosea</name>
    <dbReference type="NCBI Taxonomy" id="474952"/>
    <lineage>
        <taxon>Bacteria</taxon>
        <taxon>Pseudomonadati</taxon>
        <taxon>Acidobacteriota</taxon>
        <taxon>Terriglobia</taxon>
        <taxon>Terriglobales</taxon>
        <taxon>Acidobacteriaceae</taxon>
        <taxon>Granulicella</taxon>
    </lineage>
</organism>
<sequence length="252" mass="26833">MLGKTGLTAVEPFILPKNYHIGVYGTTQEPYTGAVLRYAITDRSLFSPKYALRRLPRGNEGQAELVRRCGELARGEGVAGGPVDFIQLREKDLRPDEIVHLGKSVLAAIRAGGRHTRLLVNVDNDLSAALSIGADGVHLTSHAQVTPEAVRMRFRQAGLAEPVITVSCHTTQEVMRARRWGVTAALYGPVYGKTVQGEQVQPGVGLAALEQACRMAWPLPVLALGGVTGANAAECMAAGAAGVAAIRMFMLP</sequence>
<dbReference type="Pfam" id="PF02581">
    <property type="entry name" value="TMP-TENI"/>
    <property type="match status" value="1"/>
</dbReference>
<dbReference type="RefSeq" id="WP_142988417.1">
    <property type="nucleotide sequence ID" value="NZ_FZOU01000007.1"/>
</dbReference>
<evidence type="ECO:0000313" key="5">
    <source>
        <dbReference type="Proteomes" id="UP000198356"/>
    </source>
</evidence>
<gene>
    <name evidence="4" type="ORF">SAMN05421770_107217</name>
</gene>
<dbReference type="Gene3D" id="3.20.20.70">
    <property type="entry name" value="Aldolase class I"/>
    <property type="match status" value="1"/>
</dbReference>
<proteinExistence type="predicted"/>
<accession>A0A239LQ72</accession>
<dbReference type="InterPro" id="IPR013785">
    <property type="entry name" value="Aldolase_TIM"/>
</dbReference>
<dbReference type="AlphaFoldDB" id="A0A239LQ72"/>
<feature type="domain" description="Thiamine phosphate synthase/TenI" evidence="3">
    <location>
        <begin position="78"/>
        <end position="248"/>
    </location>
</feature>
<dbReference type="GO" id="GO:0004789">
    <property type="term" value="F:thiamine-phosphate diphosphorylase activity"/>
    <property type="evidence" value="ECO:0007669"/>
    <property type="project" value="TreeGrafter"/>
</dbReference>
<evidence type="ECO:0000256" key="2">
    <source>
        <dbReference type="ARBA" id="ARBA00022977"/>
    </source>
</evidence>
<reference evidence="4 5" key="1">
    <citation type="submission" date="2017-06" db="EMBL/GenBank/DDBJ databases">
        <authorList>
            <person name="Kim H.J."/>
            <person name="Triplett B.A."/>
        </authorList>
    </citation>
    <scope>NUCLEOTIDE SEQUENCE [LARGE SCALE GENOMIC DNA]</scope>
    <source>
        <strain evidence="4 5">DSM 18704</strain>
    </source>
</reference>
<dbReference type="CDD" id="cd00564">
    <property type="entry name" value="TMP_TenI"/>
    <property type="match status" value="1"/>
</dbReference>
<dbReference type="SUPFAM" id="SSF51391">
    <property type="entry name" value="Thiamin phosphate synthase"/>
    <property type="match status" value="1"/>
</dbReference>
<evidence type="ECO:0000256" key="1">
    <source>
        <dbReference type="ARBA" id="ARBA00004948"/>
    </source>
</evidence>
<keyword evidence="2" id="KW-0784">Thiamine biosynthesis</keyword>
<dbReference type="GO" id="GO:0005737">
    <property type="term" value="C:cytoplasm"/>
    <property type="evidence" value="ECO:0007669"/>
    <property type="project" value="TreeGrafter"/>
</dbReference>
<evidence type="ECO:0000259" key="3">
    <source>
        <dbReference type="Pfam" id="PF02581"/>
    </source>
</evidence>
<dbReference type="PANTHER" id="PTHR20857:SF23">
    <property type="entry name" value="THIAMINE BIOSYNTHETIC BIFUNCTIONAL ENZYME"/>
    <property type="match status" value="1"/>
</dbReference>